<protein>
    <submittedName>
        <fullName evidence="1">Uncharacterized protein</fullName>
    </submittedName>
</protein>
<evidence type="ECO:0000313" key="2">
    <source>
        <dbReference type="Proteomes" id="UP000002527"/>
    </source>
</evidence>
<evidence type="ECO:0000313" key="1">
    <source>
        <dbReference type="EMBL" id="AAS42705.1"/>
    </source>
</evidence>
<organism evidence="1 2">
    <name type="scientific">Bacillus cereus (strain ATCC 10987 / NRS 248)</name>
    <dbReference type="NCBI Taxonomy" id="222523"/>
    <lineage>
        <taxon>Bacteria</taxon>
        <taxon>Bacillati</taxon>
        <taxon>Bacillota</taxon>
        <taxon>Bacilli</taxon>
        <taxon>Bacillales</taxon>
        <taxon>Bacillaceae</taxon>
        <taxon>Bacillus</taxon>
        <taxon>Bacillus cereus group</taxon>
    </lineage>
</organism>
<dbReference type="KEGG" id="bca:BCE_3800"/>
<dbReference type="Proteomes" id="UP000002527">
    <property type="component" value="Chromosome"/>
</dbReference>
<dbReference type="EMBL" id="AE017194">
    <property type="protein sequence ID" value="AAS42705.1"/>
    <property type="molecule type" value="Genomic_DNA"/>
</dbReference>
<name>Q732W0_BACC1</name>
<dbReference type="HOGENOM" id="CLU_3401941_0_0_9"/>
<dbReference type="AlphaFoldDB" id="Q732W0"/>
<sequence length="30" mass="3730">MEEQKRYGYFPHLFCPLLFINKAYQQNFTC</sequence>
<reference evidence="1 2" key="1">
    <citation type="journal article" date="2004" name="Nucleic Acids Res.">
        <title>The genome sequence of Bacillus cereus ATCC 10987 reveals metabolic adaptations and a large plasmid related to Bacillus anthracis pXO1.</title>
        <authorList>
            <person name="Rasko D.A."/>
            <person name="Ravel J."/>
            <person name="Okstad O.A."/>
            <person name="Helgason E."/>
            <person name="Cer R.Z."/>
            <person name="Jiang L."/>
            <person name="Shores K.A."/>
            <person name="Fouts D.E."/>
            <person name="Tourasse N.J."/>
            <person name="Angiuoli S.V."/>
            <person name="Kolonay J."/>
            <person name="Nelson W.C."/>
            <person name="Kolsto A.-B."/>
            <person name="Fraser C.M."/>
            <person name="Read T.D."/>
        </authorList>
    </citation>
    <scope>NUCLEOTIDE SEQUENCE [LARGE SCALE GENOMIC DNA]</scope>
    <source>
        <strain evidence="2">ATCC 10987 / NRS 248</strain>
    </source>
</reference>
<accession>Q732W0</accession>
<gene>
    <name evidence="1" type="ordered locus">BCE_3800</name>
</gene>
<proteinExistence type="predicted"/>